<dbReference type="AlphaFoldDB" id="A0A856I1K3"/>
<protein>
    <submittedName>
        <fullName evidence="2">DUF3298 and DUF4163 domain-containing protein</fullName>
    </submittedName>
</protein>
<organism evidence="2 3">
    <name type="scientific">Dysosmobacter welbionis</name>
    <dbReference type="NCBI Taxonomy" id="2093857"/>
    <lineage>
        <taxon>Bacteria</taxon>
        <taxon>Bacillati</taxon>
        <taxon>Bacillota</taxon>
        <taxon>Clostridia</taxon>
        <taxon>Eubacteriales</taxon>
        <taxon>Oscillospiraceae</taxon>
        <taxon>Dysosmobacter</taxon>
    </lineage>
</organism>
<proteinExistence type="predicted"/>
<evidence type="ECO:0000313" key="3">
    <source>
        <dbReference type="Proteomes" id="UP000298642"/>
    </source>
</evidence>
<dbReference type="Gene3D" id="3.90.640.20">
    <property type="entry name" value="Heat-shock cognate protein, ATPase"/>
    <property type="match status" value="1"/>
</dbReference>
<dbReference type="Pfam" id="PF11738">
    <property type="entry name" value="DUF3298"/>
    <property type="match status" value="1"/>
</dbReference>
<dbReference type="EMBL" id="CP034413">
    <property type="protein sequence ID" value="QCI60015.2"/>
    <property type="molecule type" value="Genomic_DNA"/>
</dbReference>
<dbReference type="RefSeq" id="WP_021749072.1">
    <property type="nucleotide sequence ID" value="NZ_CAUWCU010000040.1"/>
</dbReference>
<feature type="domain" description="DUF3298" evidence="1">
    <location>
        <begin position="145"/>
        <end position="217"/>
    </location>
</feature>
<sequence>MNEPLTQLHAEAMTAEREWTVEEIPVLSASISLPEPVPAADKVSRRIRRYYQLQCRSFLRYCETYLLPAAAEEYRAALAASLPLPHFRAELTYQVTYNDGGLWSLYTQSRESGFSGRPTLLRHGDTWDLTSGYPVPLSAFFPRRSGWKRRLMEAAEAEIQRQETAGISRYHEGVRRLLRRHFNPQNFYLTAEGLSFFYPMYAIAPAMEGIPVFTLPYGQGGPALPARDA</sequence>
<keyword evidence="3" id="KW-1185">Reference proteome</keyword>
<reference evidence="3" key="1">
    <citation type="submission" date="2018-12" db="EMBL/GenBank/DDBJ databases">
        <title>Dusodibacter welbiota gen. nov., sp. nov., isolated from human faeces and emended description of the Oscillibacter genus.</title>
        <authorList>
            <person name="Le Roy T."/>
            <person name="Van der Smissen P."/>
            <person name="Delzenne N."/>
            <person name="Muccioli G."/>
            <person name="Collet J.F."/>
            <person name="Cani P.D."/>
        </authorList>
    </citation>
    <scope>NUCLEOTIDE SEQUENCE [LARGE SCALE GENOMIC DNA]</scope>
    <source>
        <strain evidence="3">J115</strain>
    </source>
</reference>
<gene>
    <name evidence="2" type="ORF">EIO64_12945</name>
</gene>
<accession>A0A856I1K3</accession>
<evidence type="ECO:0000259" key="1">
    <source>
        <dbReference type="Pfam" id="PF11738"/>
    </source>
</evidence>
<name>A0A856I1K3_9FIRM</name>
<dbReference type="KEGG" id="obj:EIO64_12945"/>
<evidence type="ECO:0000313" key="2">
    <source>
        <dbReference type="EMBL" id="QCI60015.2"/>
    </source>
</evidence>
<dbReference type="InterPro" id="IPR037126">
    <property type="entry name" value="PdaC/RsiV-like_sf"/>
</dbReference>
<dbReference type="InterPro" id="IPR021729">
    <property type="entry name" value="DUF3298"/>
</dbReference>
<dbReference type="Proteomes" id="UP000298642">
    <property type="component" value="Chromosome"/>
</dbReference>